<gene>
    <name evidence="9" type="ORF">METZ01_LOCUS126182</name>
</gene>
<feature type="domain" description="Metallo-beta-lactamase" evidence="8">
    <location>
        <begin position="17"/>
        <end position="223"/>
    </location>
</feature>
<evidence type="ECO:0000256" key="4">
    <source>
        <dbReference type="ARBA" id="ARBA00022801"/>
    </source>
</evidence>
<accession>A0A381Y8H2</accession>
<proteinExistence type="predicted"/>
<evidence type="ECO:0000256" key="3">
    <source>
        <dbReference type="ARBA" id="ARBA00022723"/>
    </source>
</evidence>
<dbReference type="Gene3D" id="3.60.15.10">
    <property type="entry name" value="Ribonuclease Z/Hydroxyacylglutathione hydrolase-like"/>
    <property type="match status" value="1"/>
</dbReference>
<keyword evidence="4" id="KW-0378">Hydrolase</keyword>
<evidence type="ECO:0000259" key="8">
    <source>
        <dbReference type="SMART" id="SM00849"/>
    </source>
</evidence>
<dbReference type="PANTHER" id="PTHR43694:SF1">
    <property type="entry name" value="RIBONUCLEASE J"/>
    <property type="match status" value="1"/>
</dbReference>
<evidence type="ECO:0000256" key="7">
    <source>
        <dbReference type="ARBA" id="ARBA00022884"/>
    </source>
</evidence>
<dbReference type="Pfam" id="PF12706">
    <property type="entry name" value="Lactamase_B_2"/>
    <property type="match status" value="1"/>
</dbReference>
<dbReference type="InterPro" id="IPR042173">
    <property type="entry name" value="RNase_J_2"/>
</dbReference>
<organism evidence="9">
    <name type="scientific">marine metagenome</name>
    <dbReference type="NCBI Taxonomy" id="408172"/>
    <lineage>
        <taxon>unclassified sequences</taxon>
        <taxon>metagenomes</taxon>
        <taxon>ecological metagenomes</taxon>
    </lineage>
</organism>
<dbReference type="CDD" id="cd07714">
    <property type="entry name" value="RNaseJ_MBL-fold"/>
    <property type="match status" value="1"/>
</dbReference>
<dbReference type="InterPro" id="IPR004613">
    <property type="entry name" value="RNase_J"/>
</dbReference>
<dbReference type="PANTHER" id="PTHR43694">
    <property type="entry name" value="RIBONUCLEASE J"/>
    <property type="match status" value="1"/>
</dbReference>
<reference evidence="9" key="1">
    <citation type="submission" date="2018-05" db="EMBL/GenBank/DDBJ databases">
        <authorList>
            <person name="Lanie J.A."/>
            <person name="Ng W.-L."/>
            <person name="Kazmierczak K.M."/>
            <person name="Andrzejewski T.M."/>
            <person name="Davidsen T.M."/>
            <person name="Wayne K.J."/>
            <person name="Tettelin H."/>
            <person name="Glass J.I."/>
            <person name="Rusch D."/>
            <person name="Podicherti R."/>
            <person name="Tsui H.-C.T."/>
            <person name="Winkler M.E."/>
        </authorList>
    </citation>
    <scope>NUCLEOTIDE SEQUENCE</scope>
</reference>
<name>A0A381Y8H2_9ZZZZ</name>
<dbReference type="GO" id="GO:0004527">
    <property type="term" value="F:exonuclease activity"/>
    <property type="evidence" value="ECO:0007669"/>
    <property type="project" value="UniProtKB-KW"/>
</dbReference>
<dbReference type="GO" id="GO:0046872">
    <property type="term" value="F:metal ion binding"/>
    <property type="evidence" value="ECO:0007669"/>
    <property type="project" value="UniProtKB-KW"/>
</dbReference>
<keyword evidence="1" id="KW-0963">Cytoplasm</keyword>
<evidence type="ECO:0000256" key="5">
    <source>
        <dbReference type="ARBA" id="ARBA00022833"/>
    </source>
</evidence>
<dbReference type="InterPro" id="IPR001279">
    <property type="entry name" value="Metallo-B-lactamas"/>
</dbReference>
<dbReference type="EMBL" id="UINC01017630">
    <property type="protein sequence ID" value="SVA73328.1"/>
    <property type="molecule type" value="Genomic_DNA"/>
</dbReference>
<dbReference type="InterPro" id="IPR055132">
    <property type="entry name" value="RNase_J_b_CASP"/>
</dbReference>
<dbReference type="Gene3D" id="3.10.20.580">
    <property type="match status" value="1"/>
</dbReference>
<evidence type="ECO:0000256" key="6">
    <source>
        <dbReference type="ARBA" id="ARBA00022839"/>
    </source>
</evidence>
<protein>
    <recommendedName>
        <fullName evidence="8">Metallo-beta-lactamase domain-containing protein</fullName>
    </recommendedName>
</protein>
<keyword evidence="5" id="KW-0862">Zinc</keyword>
<dbReference type="Pfam" id="PF22505">
    <property type="entry name" value="RNase_J_b_CASP"/>
    <property type="match status" value="1"/>
</dbReference>
<dbReference type="SMART" id="SM00849">
    <property type="entry name" value="Lactamase_B"/>
    <property type="match status" value="1"/>
</dbReference>
<dbReference type="GO" id="GO:0003723">
    <property type="term" value="F:RNA binding"/>
    <property type="evidence" value="ECO:0007669"/>
    <property type="project" value="UniProtKB-KW"/>
</dbReference>
<keyword evidence="2" id="KW-0540">Nuclease</keyword>
<dbReference type="NCBIfam" id="TIGR00649">
    <property type="entry name" value="MG423"/>
    <property type="match status" value="1"/>
</dbReference>
<evidence type="ECO:0000313" key="9">
    <source>
        <dbReference type="EMBL" id="SVA73328.1"/>
    </source>
</evidence>
<sequence length="556" mass="59678">MASPVHLTFLGGLGEIGRNCAALEVEGRIVVLDCGQLFPDDLPGVDAVLPDFTWLVERADRIEACVITHAHEDHIGGLPYLLPALAAEGASMPIYGSPFTLGMVRGKLKGEKLPVPDLVELGDHARLPVGPFDCEFLPVTHSTPSGLMTIFDTPQGRILHSSDFKLDPTPVDGRITDLPRLRELAASDGIRLLLADSTNAGAAGSSTSETTIGPVLREVFEAHEGRRIIVGAFSSHVHRIQQVADAAAATGRTLVVMGPSMVRNVTLARELGLLRISDRMLAADTEIDDLDPARTCVVCTGSQGEPRAALKRLADGSHRFLTVGDRDTVVFSSHPIPGNEAAISRLHNALARRGVQLVHSGQLGVHTTGHGKADELLALHDAADPELFIPVHGEYAHLVAHHDLALGRGMVAERIMRCTDGDRVSLTDDGLVRSGRVSDEYVMVDESGRRVSEDLVEERRAMAGEGFVFVRVVVDGRKGRLVGTPIVESRGWVEPAERQDWHGEVAGAVADAVGSAVGDGQRDPKELTRLARRATGRLVSRRTGRRPALVPTVEVR</sequence>
<keyword evidence="3" id="KW-0479">Metal-binding</keyword>
<dbReference type="InterPro" id="IPR041636">
    <property type="entry name" value="RNase_J_C"/>
</dbReference>
<keyword evidence="7" id="KW-0694">RNA-binding</keyword>
<dbReference type="InterPro" id="IPR036866">
    <property type="entry name" value="RibonucZ/Hydroxyglut_hydro"/>
</dbReference>
<keyword evidence="6" id="KW-0269">Exonuclease</keyword>
<dbReference type="SUPFAM" id="SSF56281">
    <property type="entry name" value="Metallo-hydrolase/oxidoreductase"/>
    <property type="match status" value="1"/>
</dbReference>
<dbReference type="AlphaFoldDB" id="A0A381Y8H2"/>
<dbReference type="Pfam" id="PF17770">
    <property type="entry name" value="RNase_J_C"/>
    <property type="match status" value="1"/>
</dbReference>
<dbReference type="InterPro" id="IPR011108">
    <property type="entry name" value="RMMBL"/>
</dbReference>
<dbReference type="Pfam" id="PF07521">
    <property type="entry name" value="RMMBL"/>
    <property type="match status" value="1"/>
</dbReference>
<evidence type="ECO:0000256" key="2">
    <source>
        <dbReference type="ARBA" id="ARBA00022722"/>
    </source>
</evidence>
<evidence type="ECO:0000256" key="1">
    <source>
        <dbReference type="ARBA" id="ARBA00022490"/>
    </source>
</evidence>
<dbReference type="Gene3D" id="3.40.50.10710">
    <property type="entry name" value="Metallo-hydrolase/oxidoreductase"/>
    <property type="match status" value="1"/>
</dbReference>